<dbReference type="EMBL" id="JACOFT010000003">
    <property type="protein sequence ID" value="MBC3811795.1"/>
    <property type="molecule type" value="Genomic_DNA"/>
</dbReference>
<dbReference type="Proteomes" id="UP000637632">
    <property type="component" value="Unassembled WGS sequence"/>
</dbReference>
<accession>A0ABR6XGR4</accession>
<dbReference type="RefSeq" id="WP_190479252.1">
    <property type="nucleotide sequence ID" value="NZ_JACOFT010000003.1"/>
</dbReference>
<evidence type="ECO:0000313" key="2">
    <source>
        <dbReference type="Proteomes" id="UP000637632"/>
    </source>
</evidence>
<sequence>MKQQSAVTTAAAGANHAADDVVGEMLECSASCINEGINVRQNPATFSPLWRRRHWY</sequence>
<organism evidence="1 2">
    <name type="scientific">Undibacterium aquatile</name>
    <dbReference type="NCBI Taxonomy" id="1537398"/>
    <lineage>
        <taxon>Bacteria</taxon>
        <taxon>Pseudomonadati</taxon>
        <taxon>Pseudomonadota</taxon>
        <taxon>Betaproteobacteria</taxon>
        <taxon>Burkholderiales</taxon>
        <taxon>Oxalobacteraceae</taxon>
        <taxon>Undibacterium</taxon>
    </lineage>
</organism>
<evidence type="ECO:0000313" key="1">
    <source>
        <dbReference type="EMBL" id="MBC3811795.1"/>
    </source>
</evidence>
<protein>
    <submittedName>
        <fullName evidence="1">Uncharacterized protein</fullName>
    </submittedName>
</protein>
<reference evidence="1 2" key="1">
    <citation type="submission" date="2020-08" db="EMBL/GenBank/DDBJ databases">
        <title>Novel species isolated from subtropical streams in China.</title>
        <authorList>
            <person name="Lu H."/>
        </authorList>
    </citation>
    <scope>NUCLEOTIDE SEQUENCE [LARGE SCALE GENOMIC DNA]</scope>
    <source>
        <strain evidence="1 2">CCTCC AB 2015119</strain>
    </source>
</reference>
<gene>
    <name evidence="1" type="ORF">H8K26_10110</name>
</gene>
<comment type="caution">
    <text evidence="1">The sequence shown here is derived from an EMBL/GenBank/DDBJ whole genome shotgun (WGS) entry which is preliminary data.</text>
</comment>
<keyword evidence="2" id="KW-1185">Reference proteome</keyword>
<name>A0ABR6XGR4_9BURK</name>
<proteinExistence type="predicted"/>